<dbReference type="STRING" id="4999.A0A1Y1UNT3"/>
<dbReference type="Gene3D" id="2.60.110.10">
    <property type="entry name" value="Thaumatin"/>
    <property type="match status" value="1"/>
</dbReference>
<evidence type="ECO:0000256" key="2">
    <source>
        <dbReference type="SAM" id="SignalP"/>
    </source>
</evidence>
<protein>
    <submittedName>
        <fullName evidence="3">Thaumatin family-domain-containing protein</fullName>
    </submittedName>
</protein>
<feature type="chain" id="PRO_5012937425" evidence="2">
    <location>
        <begin position="22"/>
        <end position="425"/>
    </location>
</feature>
<dbReference type="Proteomes" id="UP000193218">
    <property type="component" value="Unassembled WGS sequence"/>
</dbReference>
<feature type="compositionally biased region" description="Gly residues" evidence="1">
    <location>
        <begin position="368"/>
        <end position="379"/>
    </location>
</feature>
<feature type="region of interest" description="Disordered" evidence="1">
    <location>
        <begin position="273"/>
        <end position="425"/>
    </location>
</feature>
<accession>A0A1Y1UNT3</accession>
<reference evidence="3 4" key="1">
    <citation type="submission" date="2017-03" db="EMBL/GenBank/DDBJ databases">
        <title>Widespread Adenine N6-methylation of Active Genes in Fungi.</title>
        <authorList>
            <consortium name="DOE Joint Genome Institute"/>
            <person name="Mondo S.J."/>
            <person name="Dannebaum R.O."/>
            <person name="Kuo R.C."/>
            <person name="Louie K.B."/>
            <person name="Bewick A.J."/>
            <person name="Labutti K."/>
            <person name="Haridas S."/>
            <person name="Kuo A."/>
            <person name="Salamov A."/>
            <person name="Ahrendt S.R."/>
            <person name="Lau R."/>
            <person name="Bowen B.P."/>
            <person name="Lipzen A."/>
            <person name="Sullivan W."/>
            <person name="Andreopoulos W.B."/>
            <person name="Clum A."/>
            <person name="Lindquist E."/>
            <person name="Daum C."/>
            <person name="Northen T.R."/>
            <person name="Ramamoorthy G."/>
            <person name="Schmitz R.J."/>
            <person name="Gryganskyi A."/>
            <person name="Culley D."/>
            <person name="Magnuson J."/>
            <person name="James T.Y."/>
            <person name="O'Malley M.A."/>
            <person name="Stajich J.E."/>
            <person name="Spatafora J.W."/>
            <person name="Visel A."/>
            <person name="Grigoriev I.V."/>
        </authorList>
    </citation>
    <scope>NUCLEOTIDE SEQUENCE [LARGE SCALE GENOMIC DNA]</scope>
    <source>
        <strain evidence="3 4">NRRL Y-17943</strain>
    </source>
</reference>
<keyword evidence="4" id="KW-1185">Reference proteome</keyword>
<dbReference type="EMBL" id="NBSH01000003">
    <property type="protein sequence ID" value="ORX39164.1"/>
    <property type="molecule type" value="Genomic_DNA"/>
</dbReference>
<evidence type="ECO:0000313" key="3">
    <source>
        <dbReference type="EMBL" id="ORX39164.1"/>
    </source>
</evidence>
<dbReference type="PROSITE" id="PS51367">
    <property type="entry name" value="THAUMATIN_2"/>
    <property type="match status" value="1"/>
</dbReference>
<proteinExistence type="predicted"/>
<evidence type="ECO:0000313" key="4">
    <source>
        <dbReference type="Proteomes" id="UP000193218"/>
    </source>
</evidence>
<keyword evidence="2" id="KW-0732">Signal</keyword>
<feature type="compositionally biased region" description="Basic and acidic residues" evidence="1">
    <location>
        <begin position="416"/>
        <end position="425"/>
    </location>
</feature>
<evidence type="ECO:0000256" key="1">
    <source>
        <dbReference type="SAM" id="MobiDB-lite"/>
    </source>
</evidence>
<gene>
    <name evidence="3" type="ORF">BD324DRAFT_314240</name>
</gene>
<dbReference type="GeneID" id="33554272"/>
<dbReference type="AlphaFoldDB" id="A0A1Y1UNT3"/>
<name>A0A1Y1UNT3_9TREE</name>
<dbReference type="RefSeq" id="XP_021873027.1">
    <property type="nucleotide sequence ID" value="XM_022012464.1"/>
</dbReference>
<dbReference type="PANTHER" id="PTHR31013">
    <property type="entry name" value="THAUMATIN FAMILY PROTEIN-RELATED"/>
    <property type="match status" value="1"/>
</dbReference>
<dbReference type="OrthoDB" id="430315at2759"/>
<feature type="compositionally biased region" description="Gly residues" evidence="1">
    <location>
        <begin position="295"/>
        <end position="321"/>
    </location>
</feature>
<dbReference type="SUPFAM" id="SSF49870">
    <property type="entry name" value="Osmotin, thaumatin-like protein"/>
    <property type="match status" value="1"/>
</dbReference>
<comment type="caution">
    <text evidence="3">The sequence shown here is derived from an EMBL/GenBank/DDBJ whole genome shotgun (WGS) entry which is preliminary data.</text>
</comment>
<dbReference type="InterPro" id="IPR001938">
    <property type="entry name" value="Thaumatin"/>
</dbReference>
<organism evidence="3 4">
    <name type="scientific">Kockovaella imperatae</name>
    <dbReference type="NCBI Taxonomy" id="4999"/>
    <lineage>
        <taxon>Eukaryota</taxon>
        <taxon>Fungi</taxon>
        <taxon>Dikarya</taxon>
        <taxon>Basidiomycota</taxon>
        <taxon>Agaricomycotina</taxon>
        <taxon>Tremellomycetes</taxon>
        <taxon>Tremellales</taxon>
        <taxon>Cuniculitremaceae</taxon>
        <taxon>Kockovaella</taxon>
    </lineage>
</organism>
<dbReference type="Pfam" id="PF00314">
    <property type="entry name" value="Thaumatin"/>
    <property type="match status" value="1"/>
</dbReference>
<feature type="compositionally biased region" description="Polar residues" evidence="1">
    <location>
        <begin position="335"/>
        <end position="357"/>
    </location>
</feature>
<feature type="signal peptide" evidence="2">
    <location>
        <begin position="1"/>
        <end position="21"/>
    </location>
</feature>
<dbReference type="InterPro" id="IPR037176">
    <property type="entry name" value="Osmotin/thaumatin-like_sf"/>
</dbReference>
<sequence length="425" mass="43457">MLTTLVLALLILPALQTQVSGGRTIHVVNSCGSNVYPAYAGKGDQVTLSSGGVAPPAWELAAGGTTDLIVPDNWESGRIWLRSGECNGNVEKCKIGACVGGGNNCDGKAYGSLGATIAEFGMGGAEYGDFYDVSMVEGFTVSMSITPSTSSCTVASCGAETDILRQCDPRLVWPKGSDQIWGCAAACSAGIFYLGQGVTTFDWQDCPSCCNGAYLYNCPASNFPFYDVYKPMCKMGYVFAKDDVVPNQTAVLNCPSGASYTLELCAGGIKSGITDPPSSSEAVTQDPGGEINIGDGSGSGGGGGGASKGSSAMGGGGGISTSGGPFPAPSPSSSNHQVGFSMTSQADPLPSLSTTVYQPPVPVSSETGWGGWGNGNHHGGNGHHHWQTGGQHLGAWEQSPSASASEAKHCTPKSKRGIEKQRQNT</sequence>
<dbReference type="InParanoid" id="A0A1Y1UNT3"/>
<dbReference type="SMART" id="SM00205">
    <property type="entry name" value="THN"/>
    <property type="match status" value="1"/>
</dbReference>
<dbReference type="PANTHER" id="PTHR31013:SF2">
    <property type="entry name" value="THAUMATIN-LIKE PROTEIN"/>
    <property type="match status" value="1"/>
</dbReference>